<protein>
    <submittedName>
        <fullName evidence="1">Uncharacterized protein</fullName>
    </submittedName>
</protein>
<sequence length="246" mass="27736">MEKYPCCTTPSSKGDKTKNNSDGSGCSSTSTTLHFWTHLWGLHTAPKTTLILPYCALCPGSEEDILHVFFRCRVATKTWLNSDFSHLVNFFLCQALYKGKGILKHHQESAAAPIGPTRPNVRLPIISTQDRWHWRPDHFGRVRILFTVASMLSHAPEYAETVAIREGLILARKFGYTNYILENDCKVVIDKLLARFGTLVPLGHIHQQILSLIDRQFVILSIERRDNNIPAYLSAAQAVSTYPSNI</sequence>
<gene>
    <name evidence="1" type="ORF">M9H77_20937</name>
</gene>
<evidence type="ECO:0000313" key="2">
    <source>
        <dbReference type="Proteomes" id="UP001060085"/>
    </source>
</evidence>
<comment type="caution">
    <text evidence="1">The sequence shown here is derived from an EMBL/GenBank/DDBJ whole genome shotgun (WGS) entry which is preliminary data.</text>
</comment>
<organism evidence="1 2">
    <name type="scientific">Catharanthus roseus</name>
    <name type="common">Madagascar periwinkle</name>
    <name type="synonym">Vinca rosea</name>
    <dbReference type="NCBI Taxonomy" id="4058"/>
    <lineage>
        <taxon>Eukaryota</taxon>
        <taxon>Viridiplantae</taxon>
        <taxon>Streptophyta</taxon>
        <taxon>Embryophyta</taxon>
        <taxon>Tracheophyta</taxon>
        <taxon>Spermatophyta</taxon>
        <taxon>Magnoliopsida</taxon>
        <taxon>eudicotyledons</taxon>
        <taxon>Gunneridae</taxon>
        <taxon>Pentapetalae</taxon>
        <taxon>asterids</taxon>
        <taxon>lamiids</taxon>
        <taxon>Gentianales</taxon>
        <taxon>Apocynaceae</taxon>
        <taxon>Rauvolfioideae</taxon>
        <taxon>Vinceae</taxon>
        <taxon>Catharanthinae</taxon>
        <taxon>Catharanthus</taxon>
    </lineage>
</organism>
<dbReference type="Proteomes" id="UP001060085">
    <property type="component" value="Linkage Group LG05"/>
</dbReference>
<dbReference type="EMBL" id="CM044705">
    <property type="protein sequence ID" value="KAI5661614.1"/>
    <property type="molecule type" value="Genomic_DNA"/>
</dbReference>
<keyword evidence="2" id="KW-1185">Reference proteome</keyword>
<name>A0ACC0ALB8_CATRO</name>
<evidence type="ECO:0000313" key="1">
    <source>
        <dbReference type="EMBL" id="KAI5661614.1"/>
    </source>
</evidence>
<reference evidence="2" key="1">
    <citation type="journal article" date="2023" name="Nat. Plants">
        <title>Single-cell RNA sequencing provides a high-resolution roadmap for understanding the multicellular compartmentation of specialized metabolism.</title>
        <authorList>
            <person name="Sun S."/>
            <person name="Shen X."/>
            <person name="Li Y."/>
            <person name="Li Y."/>
            <person name="Wang S."/>
            <person name="Li R."/>
            <person name="Zhang H."/>
            <person name="Shen G."/>
            <person name="Guo B."/>
            <person name="Wei J."/>
            <person name="Xu J."/>
            <person name="St-Pierre B."/>
            <person name="Chen S."/>
            <person name="Sun C."/>
        </authorList>
    </citation>
    <scope>NUCLEOTIDE SEQUENCE [LARGE SCALE GENOMIC DNA]</scope>
</reference>
<accession>A0ACC0ALB8</accession>
<proteinExistence type="predicted"/>